<dbReference type="Pfam" id="PF14072">
    <property type="entry name" value="DndB"/>
    <property type="match status" value="1"/>
</dbReference>
<dbReference type="AlphaFoldDB" id="A0A6N8FDB6"/>
<comment type="caution">
    <text evidence="1">The sequence shown here is derived from an EMBL/GenBank/DDBJ whole genome shotgun (WGS) entry which is preliminary data.</text>
</comment>
<dbReference type="EMBL" id="WOCD01000003">
    <property type="protein sequence ID" value="MUH72712.1"/>
    <property type="molecule type" value="Genomic_DNA"/>
</dbReference>
<gene>
    <name evidence="1" type="ORF">GNP35_09550</name>
</gene>
<protein>
    <submittedName>
        <fullName evidence="1">DGQHR domain-containing protein</fullName>
    </submittedName>
</protein>
<evidence type="ECO:0000313" key="1">
    <source>
        <dbReference type="EMBL" id="MUH72712.1"/>
    </source>
</evidence>
<evidence type="ECO:0000313" key="2">
    <source>
        <dbReference type="Proteomes" id="UP000439994"/>
    </source>
</evidence>
<reference evidence="1 2" key="1">
    <citation type="submission" date="2019-11" db="EMBL/GenBank/DDBJ databases">
        <title>P. haliotis isolates from Z. marina roots.</title>
        <authorList>
            <person name="Cohen M."/>
            <person name="Jospin G."/>
            <person name="Eisen J.A."/>
            <person name="Coil D.A."/>
        </authorList>
    </citation>
    <scope>NUCLEOTIDE SEQUENCE [LARGE SCALE GENOMIC DNA]</scope>
    <source>
        <strain evidence="1 2">UCD-MCMsp1aY</strain>
    </source>
</reference>
<dbReference type="InterPro" id="IPR017642">
    <property type="entry name" value="DNA_S_mod_DndB"/>
</dbReference>
<dbReference type="CDD" id="cd16413">
    <property type="entry name" value="DGQHR_domain"/>
    <property type="match status" value="1"/>
</dbReference>
<sequence length="299" mass="33799">MFSDDLAKCSFVSTRDEDPEFGFQRALDESRAQQIADYIDNENGSIPTAIILSAQEAAKFEVVSKGKAVEFILDPKAFLILDGQHRVFGFSKAKSRLRVPVIIYSGLSRRDESRLFIDINSKQKGVPTELLLDIKRLAEYESSTEQLLRDIFDHFNKDPRSSLYGKLSPAVKSKSKISRVTFNSAVTPVAKIFGDRDSDELFEILNSYLRVFVGNYLKKNNYEEGVVSSIVFKAVLNVFPEIASKVKDRYGSEYSADNFLSVMLDMFEAIDINKIKKPGKSYLALSKHFSESMKTNFTL</sequence>
<dbReference type="NCBIfam" id="TIGR03187">
    <property type="entry name" value="DGQHR"/>
    <property type="match status" value="1"/>
</dbReference>
<organism evidence="1 2">
    <name type="scientific">Psychrosphaera haliotis</name>
    <dbReference type="NCBI Taxonomy" id="555083"/>
    <lineage>
        <taxon>Bacteria</taxon>
        <taxon>Pseudomonadati</taxon>
        <taxon>Pseudomonadota</taxon>
        <taxon>Gammaproteobacteria</taxon>
        <taxon>Alteromonadales</taxon>
        <taxon>Pseudoalteromonadaceae</taxon>
        <taxon>Psychrosphaera</taxon>
    </lineage>
</organism>
<dbReference type="Proteomes" id="UP000439994">
    <property type="component" value="Unassembled WGS sequence"/>
</dbReference>
<accession>A0A6N8FDB6</accession>
<keyword evidence="2" id="KW-1185">Reference proteome</keyword>
<proteinExistence type="predicted"/>
<dbReference type="OrthoDB" id="9789139at2"/>
<name>A0A6N8FDB6_9GAMM</name>
<dbReference type="InterPro" id="IPR017601">
    <property type="entry name" value="DGQHR-contain_dom"/>
</dbReference>